<gene>
    <name evidence="1" type="ORF">UFOVP692_34</name>
</gene>
<protein>
    <submittedName>
        <fullName evidence="1">Uncharacterized protein</fullName>
    </submittedName>
</protein>
<evidence type="ECO:0000313" key="1">
    <source>
        <dbReference type="EMBL" id="CAB4157645.1"/>
    </source>
</evidence>
<accession>A0A6J5NK83</accession>
<reference evidence="1" key="1">
    <citation type="submission" date="2020-04" db="EMBL/GenBank/DDBJ databases">
        <authorList>
            <person name="Chiriac C."/>
            <person name="Salcher M."/>
            <person name="Ghai R."/>
            <person name="Kavagutti S V."/>
        </authorList>
    </citation>
    <scope>NUCLEOTIDE SEQUENCE</scope>
</reference>
<sequence length="41" mass="4973">MDLETKLDLLLIELETYGKMIEQLEKDMVAFNEWLQTELER</sequence>
<dbReference type="EMBL" id="LR796658">
    <property type="protein sequence ID" value="CAB4157645.1"/>
    <property type="molecule type" value="Genomic_DNA"/>
</dbReference>
<proteinExistence type="predicted"/>
<name>A0A6J5NK83_9CAUD</name>
<organism evidence="1">
    <name type="scientific">uncultured Caudovirales phage</name>
    <dbReference type="NCBI Taxonomy" id="2100421"/>
    <lineage>
        <taxon>Viruses</taxon>
        <taxon>Duplodnaviria</taxon>
        <taxon>Heunggongvirae</taxon>
        <taxon>Uroviricota</taxon>
        <taxon>Caudoviricetes</taxon>
        <taxon>Peduoviridae</taxon>
        <taxon>Maltschvirus</taxon>
        <taxon>Maltschvirus maltsch</taxon>
    </lineage>
</organism>